<evidence type="ECO:0000313" key="4">
    <source>
        <dbReference type="EMBL" id="MBB4120352.1"/>
    </source>
</evidence>
<dbReference type="SUPFAM" id="SSF75304">
    <property type="entry name" value="Amidase signature (AS) enzymes"/>
    <property type="match status" value="1"/>
</dbReference>
<dbReference type="Proteomes" id="UP000530571">
    <property type="component" value="Unassembled WGS sequence"/>
</dbReference>
<dbReference type="InterPro" id="IPR000120">
    <property type="entry name" value="Amidase"/>
</dbReference>
<feature type="region of interest" description="Disordered" evidence="2">
    <location>
        <begin position="131"/>
        <end position="151"/>
    </location>
</feature>
<evidence type="ECO:0000256" key="1">
    <source>
        <dbReference type="ARBA" id="ARBA00009199"/>
    </source>
</evidence>
<dbReference type="Gene3D" id="3.90.1300.10">
    <property type="entry name" value="Amidase signature (AS) domain"/>
    <property type="match status" value="1"/>
</dbReference>
<dbReference type="PANTHER" id="PTHR11895">
    <property type="entry name" value="TRANSAMIDASE"/>
    <property type="match status" value="1"/>
</dbReference>
<evidence type="ECO:0000313" key="5">
    <source>
        <dbReference type="Proteomes" id="UP000530571"/>
    </source>
</evidence>
<dbReference type="InterPro" id="IPR036928">
    <property type="entry name" value="AS_sf"/>
</dbReference>
<dbReference type="GO" id="GO:0016740">
    <property type="term" value="F:transferase activity"/>
    <property type="evidence" value="ECO:0007669"/>
    <property type="project" value="UniProtKB-KW"/>
</dbReference>
<reference evidence="4 5" key="1">
    <citation type="submission" date="2020-08" db="EMBL/GenBank/DDBJ databases">
        <title>Genomic Encyclopedia of Type Strains, Phase IV (KMG-IV): sequencing the most valuable type-strain genomes for metagenomic binning, comparative biology and taxonomic classification.</title>
        <authorList>
            <person name="Goeker M."/>
        </authorList>
    </citation>
    <scope>NUCLEOTIDE SEQUENCE [LARGE SCALE GENOMIC DNA]</scope>
    <source>
        <strain evidence="4 5">DSM 28101</strain>
    </source>
</reference>
<sequence>MREVASFISKAEAFRTGSSSPVAVLEEYLATIEKREPVVKAFKAMAVERARKEAAASEARWKAGKPLSAIDGMPFGIKDILETEDMPTGQGSPLWEGFETRRDCASVQALRDAGALILGKTTTTEFASRPQFAETTNPHDPTRTPGGSSSGSCAAVGAGFVPLALGTQVVGSTLRPSSYCGAIGYKPSIGGFNRGGSYDYLSHSCTGLIGTTLEDIWATAKALVERTGGDPGYIGVTGPSTLPAASQPKKLMFLETDGWERVTPGAKAAFEEACAKLKAEGCEIIEGSEHGELAAMDAAIKDINKLSEVILGWEGRWPLNGYAKIDSSKLHPLALQRIERNRSLTLDDYQAALETRAALRAQYAALVKGADAVITLAATGAAPKGLESTGDPGFNIPASVLGVPGLSLPLLADEGMPLGLQLVGKVNEDASLFSHAGWIVNNLG</sequence>
<organism evidence="4 5">
    <name type="scientific">Martelella radicis</name>
    <dbReference type="NCBI Taxonomy" id="1397476"/>
    <lineage>
        <taxon>Bacteria</taxon>
        <taxon>Pseudomonadati</taxon>
        <taxon>Pseudomonadota</taxon>
        <taxon>Alphaproteobacteria</taxon>
        <taxon>Hyphomicrobiales</taxon>
        <taxon>Aurantimonadaceae</taxon>
        <taxon>Martelella</taxon>
    </lineage>
</organism>
<dbReference type="RefSeq" id="WP_183481462.1">
    <property type="nucleotide sequence ID" value="NZ_JACIDZ010000001.1"/>
</dbReference>
<dbReference type="PANTHER" id="PTHR11895:SF7">
    <property type="entry name" value="GLUTAMYL-TRNA(GLN) AMIDOTRANSFERASE SUBUNIT A, MITOCHONDRIAL"/>
    <property type="match status" value="1"/>
</dbReference>
<evidence type="ECO:0000259" key="3">
    <source>
        <dbReference type="Pfam" id="PF01425"/>
    </source>
</evidence>
<evidence type="ECO:0000256" key="2">
    <source>
        <dbReference type="SAM" id="MobiDB-lite"/>
    </source>
</evidence>
<dbReference type="Pfam" id="PF01425">
    <property type="entry name" value="Amidase"/>
    <property type="match status" value="1"/>
</dbReference>
<keyword evidence="5" id="KW-1185">Reference proteome</keyword>
<comment type="caution">
    <text evidence="4">The sequence shown here is derived from an EMBL/GenBank/DDBJ whole genome shotgun (WGS) entry which is preliminary data.</text>
</comment>
<keyword evidence="4" id="KW-0808">Transferase</keyword>
<dbReference type="InterPro" id="IPR023631">
    <property type="entry name" value="Amidase_dom"/>
</dbReference>
<dbReference type="AlphaFoldDB" id="A0A7W6P7M7"/>
<gene>
    <name evidence="4" type="ORF">GGR30_000247</name>
</gene>
<dbReference type="EMBL" id="JACIDZ010000001">
    <property type="protein sequence ID" value="MBB4120352.1"/>
    <property type="molecule type" value="Genomic_DNA"/>
</dbReference>
<feature type="domain" description="Amidase" evidence="3">
    <location>
        <begin position="24"/>
        <end position="432"/>
    </location>
</feature>
<protein>
    <submittedName>
        <fullName evidence="4">Asp-tRNA(Asn)/Glu-tRNA(Gln) amidotransferase A subunit family amidase</fullName>
    </submittedName>
</protein>
<accession>A0A7W6P7M7</accession>
<name>A0A7W6P7M7_9HYPH</name>
<comment type="similarity">
    <text evidence="1">Belongs to the amidase family.</text>
</comment>
<proteinExistence type="inferred from homology"/>